<dbReference type="InterPro" id="IPR001000">
    <property type="entry name" value="GH10_dom"/>
</dbReference>
<keyword evidence="5" id="KW-0732">Signal</keyword>
<evidence type="ECO:0000256" key="1">
    <source>
        <dbReference type="ARBA" id="ARBA00007495"/>
    </source>
</evidence>
<dbReference type="EnsemblPlants" id="Kaladp0092s0021.1.v1.1">
    <property type="protein sequence ID" value="Kaladp0092s0021.1.v1.1"/>
    <property type="gene ID" value="Kaladp0092s0021.v1.1"/>
</dbReference>
<dbReference type="Gramene" id="Kaladp0092s0021.1.v1.1">
    <property type="protein sequence ID" value="Kaladp0092s0021.1.v1.1"/>
    <property type="gene ID" value="Kaladp0092s0021.v1.1"/>
</dbReference>
<dbReference type="PRINTS" id="PR00134">
    <property type="entry name" value="GLHYDRLASE10"/>
</dbReference>
<feature type="signal peptide" evidence="5">
    <location>
        <begin position="1"/>
        <end position="25"/>
    </location>
</feature>
<dbReference type="Pfam" id="PF00331">
    <property type="entry name" value="Glyco_hydro_10"/>
    <property type="match status" value="1"/>
</dbReference>
<dbReference type="GO" id="GO:0031176">
    <property type="term" value="F:endo-1,4-beta-xylanase activity"/>
    <property type="evidence" value="ECO:0007669"/>
    <property type="project" value="UniProtKB-ARBA"/>
</dbReference>
<dbReference type="Gene3D" id="3.20.20.80">
    <property type="entry name" value="Glycosidases"/>
    <property type="match status" value="1"/>
</dbReference>
<dbReference type="InterPro" id="IPR044846">
    <property type="entry name" value="GH10"/>
</dbReference>
<dbReference type="PANTHER" id="PTHR31490:SF3">
    <property type="entry name" value="GLYCOSYL HYDROLASE FAMILY 10 PROTEIN"/>
    <property type="match status" value="1"/>
</dbReference>
<organism evidence="7 8">
    <name type="scientific">Kalanchoe fedtschenkoi</name>
    <name type="common">Lavender scallops</name>
    <name type="synonym">South American air plant</name>
    <dbReference type="NCBI Taxonomy" id="63787"/>
    <lineage>
        <taxon>Eukaryota</taxon>
        <taxon>Viridiplantae</taxon>
        <taxon>Streptophyta</taxon>
        <taxon>Embryophyta</taxon>
        <taxon>Tracheophyta</taxon>
        <taxon>Spermatophyta</taxon>
        <taxon>Magnoliopsida</taxon>
        <taxon>eudicotyledons</taxon>
        <taxon>Gunneridae</taxon>
        <taxon>Pentapetalae</taxon>
        <taxon>Saxifragales</taxon>
        <taxon>Crassulaceae</taxon>
        <taxon>Kalanchoe</taxon>
    </lineage>
</organism>
<evidence type="ECO:0000313" key="8">
    <source>
        <dbReference type="Proteomes" id="UP000594263"/>
    </source>
</evidence>
<proteinExistence type="inferred from homology"/>
<reference evidence="7" key="1">
    <citation type="submission" date="2021-01" db="UniProtKB">
        <authorList>
            <consortium name="EnsemblPlants"/>
        </authorList>
    </citation>
    <scope>IDENTIFICATION</scope>
</reference>
<dbReference type="AlphaFoldDB" id="A0A7N0UZB2"/>
<feature type="domain" description="GH10" evidence="6">
    <location>
        <begin position="201"/>
        <end position="497"/>
    </location>
</feature>
<dbReference type="Proteomes" id="UP000594263">
    <property type="component" value="Unplaced"/>
</dbReference>
<dbReference type="SUPFAM" id="SSF51445">
    <property type="entry name" value="(Trans)glycosidases"/>
    <property type="match status" value="1"/>
</dbReference>
<evidence type="ECO:0000256" key="3">
    <source>
        <dbReference type="ARBA" id="ARBA00023277"/>
    </source>
</evidence>
<dbReference type="GO" id="GO:0000272">
    <property type="term" value="P:polysaccharide catabolic process"/>
    <property type="evidence" value="ECO:0007669"/>
    <property type="project" value="UniProtKB-KW"/>
</dbReference>
<evidence type="ECO:0000256" key="5">
    <source>
        <dbReference type="SAM" id="SignalP"/>
    </source>
</evidence>
<evidence type="ECO:0000256" key="2">
    <source>
        <dbReference type="ARBA" id="ARBA00022801"/>
    </source>
</evidence>
<dbReference type="SMART" id="SM00633">
    <property type="entry name" value="Glyco_10"/>
    <property type="match status" value="1"/>
</dbReference>
<dbReference type="InterPro" id="IPR017853">
    <property type="entry name" value="GH"/>
</dbReference>
<comment type="similarity">
    <text evidence="1">Belongs to the glycosyl hydrolase 10 (cellulase F) family.</text>
</comment>
<sequence length="557" mass="62209">MTLTTSPFWVGLILWFLICAKPHLCGQFYDSSAYTECKMKPEAPLYSGGIIRGVPVSAAPSTSDSPANGSSIPAIELHNLTASTIYCFSGWVRIQRGVSSALVRARLAAENTAVSCVGTVVAQRGCWSFLKGGFVLDSPSSHSLLTFQNADGSNASLQVTSASLQSFTDQEWREHQQSNIQTMRKRAVTLHISDGNGGRLQGAEVRVQQVSNDFPFGSAITKTILANKLYQDWFKSRFNAAVFEDELKWYATEPQQGRPNYTVPDQMLEFVRENQVTTRGHNIFWENPNLTPSWVRKLTGEELESAVTARIRSLLSKYKDDFINWDVNNEMLHYDFYEQQLGHNATQRMFDLVHQLDPMATLYMNEFNVIETCDDSKSTVDAYISRIRELGSGGAAIVGVGLQGHFSRPNLPLMRGVLDKLATLGLPIWLTEVDISNKIDLSTQAVYLEQVLREGYSHPAVNGVMLWTAWHATGCYMMCLTDNEFKNLPTGDVVDTVIQEWQTEDISGQADDRGTYSFYGFLGEYKVEVKHGNASGSYTFSLNGGHETRHFSIQLQE</sequence>
<evidence type="ECO:0000256" key="4">
    <source>
        <dbReference type="ARBA" id="ARBA00023326"/>
    </source>
</evidence>
<evidence type="ECO:0000313" key="7">
    <source>
        <dbReference type="EnsemblPlants" id="Kaladp0092s0021.1.v1.1"/>
    </source>
</evidence>
<dbReference type="PROSITE" id="PS51760">
    <property type="entry name" value="GH10_2"/>
    <property type="match status" value="1"/>
</dbReference>
<keyword evidence="4" id="KW-0624">Polysaccharide degradation</keyword>
<dbReference type="PANTHER" id="PTHR31490">
    <property type="entry name" value="GLYCOSYL HYDROLASE"/>
    <property type="match status" value="1"/>
</dbReference>
<dbReference type="Gene3D" id="2.60.120.260">
    <property type="entry name" value="Galactose-binding domain-like"/>
    <property type="match status" value="1"/>
</dbReference>
<keyword evidence="3" id="KW-0119">Carbohydrate metabolism</keyword>
<feature type="chain" id="PRO_5029463797" description="GH10 domain-containing protein" evidence="5">
    <location>
        <begin position="26"/>
        <end position="557"/>
    </location>
</feature>
<keyword evidence="8" id="KW-1185">Reference proteome</keyword>
<protein>
    <recommendedName>
        <fullName evidence="6">GH10 domain-containing protein</fullName>
    </recommendedName>
</protein>
<evidence type="ECO:0000259" key="6">
    <source>
        <dbReference type="PROSITE" id="PS51760"/>
    </source>
</evidence>
<name>A0A7N0UZB2_KALFE</name>
<keyword evidence="2" id="KW-0378">Hydrolase</keyword>
<dbReference type="OMA" id="DTWDAIN"/>
<accession>A0A7N0UZB2</accession>